<keyword evidence="13" id="KW-1185">Reference proteome</keyword>
<evidence type="ECO:0000256" key="10">
    <source>
        <dbReference type="RuleBase" id="RU000336"/>
    </source>
</evidence>
<dbReference type="EMBL" id="CP002514">
    <property type="protein sequence ID" value="AEP11623.1"/>
    <property type="molecule type" value="Genomic_DNA"/>
</dbReference>
<proteinExistence type="inferred from homology"/>
<gene>
    <name evidence="9" type="primary">lysS</name>
    <name evidence="12" type="ordered locus">Cabther_A0866</name>
</gene>
<dbReference type="Proteomes" id="UP000006791">
    <property type="component" value="Chromosome 1"/>
</dbReference>
<dbReference type="Pfam" id="PF00152">
    <property type="entry name" value="tRNA-synt_2"/>
    <property type="match status" value="1"/>
</dbReference>
<comment type="cofactor">
    <cofactor evidence="9 10">
        <name>Mg(2+)</name>
        <dbReference type="ChEBI" id="CHEBI:18420"/>
    </cofactor>
    <text evidence="9 10">Binds 3 Mg(2+) ions per subunit.</text>
</comment>
<dbReference type="FunFam" id="2.40.50.140:FF:000024">
    <property type="entry name" value="Lysine--tRNA ligase"/>
    <property type="match status" value="1"/>
</dbReference>
<evidence type="ECO:0000256" key="1">
    <source>
        <dbReference type="ARBA" id="ARBA00008226"/>
    </source>
</evidence>
<dbReference type="PANTHER" id="PTHR42918:SF15">
    <property type="entry name" value="LYSINE--TRNA LIGASE, CHLOROPLASTIC_MITOCHONDRIAL"/>
    <property type="match status" value="1"/>
</dbReference>
<dbReference type="GO" id="GO:0006430">
    <property type="term" value="P:lysyl-tRNA aminoacylation"/>
    <property type="evidence" value="ECO:0007669"/>
    <property type="project" value="UniProtKB-UniRule"/>
</dbReference>
<dbReference type="GO" id="GO:0000049">
    <property type="term" value="F:tRNA binding"/>
    <property type="evidence" value="ECO:0007669"/>
    <property type="project" value="TreeGrafter"/>
</dbReference>
<organism evidence="12 13">
    <name type="scientific">Chloracidobacterium thermophilum (strain B)</name>
    <dbReference type="NCBI Taxonomy" id="981222"/>
    <lineage>
        <taxon>Bacteria</taxon>
        <taxon>Pseudomonadati</taxon>
        <taxon>Acidobacteriota</taxon>
        <taxon>Terriglobia</taxon>
        <taxon>Terriglobales</taxon>
        <taxon>Acidobacteriaceae</taxon>
        <taxon>Chloracidobacterium</taxon>
    </lineage>
</organism>
<evidence type="ECO:0000256" key="7">
    <source>
        <dbReference type="ARBA" id="ARBA00023146"/>
    </source>
</evidence>
<dbReference type="InterPro" id="IPR006195">
    <property type="entry name" value="aa-tRNA-synth_II"/>
</dbReference>
<dbReference type="SUPFAM" id="SSF55681">
    <property type="entry name" value="Class II aaRS and biotin synthetases"/>
    <property type="match status" value="1"/>
</dbReference>
<protein>
    <recommendedName>
        <fullName evidence="9">Lysine--tRNA ligase</fullName>
        <ecNumber evidence="9">6.1.1.6</ecNumber>
    </recommendedName>
    <alternativeName>
        <fullName evidence="9">Lysyl-tRNA synthetase</fullName>
        <shortName evidence="9">LysRS</shortName>
    </alternativeName>
</protein>
<feature type="domain" description="Aminoacyl-transfer RNA synthetases class-II family profile" evidence="11">
    <location>
        <begin position="175"/>
        <end position="494"/>
    </location>
</feature>
<dbReference type="Gene3D" id="2.40.50.140">
    <property type="entry name" value="Nucleic acid-binding proteins"/>
    <property type="match status" value="1"/>
</dbReference>
<evidence type="ECO:0000256" key="6">
    <source>
        <dbReference type="ARBA" id="ARBA00022917"/>
    </source>
</evidence>
<accession>G2LEG0</accession>
<dbReference type="KEGG" id="ctm:Cabther_A0866"/>
<dbReference type="InterPro" id="IPR004365">
    <property type="entry name" value="NA-bd_OB_tRNA"/>
</dbReference>
<keyword evidence="3 9" id="KW-0479">Metal-binding</keyword>
<evidence type="ECO:0000256" key="5">
    <source>
        <dbReference type="ARBA" id="ARBA00022840"/>
    </source>
</evidence>
<name>G2LEG0_CHLTF</name>
<dbReference type="GO" id="GO:0005524">
    <property type="term" value="F:ATP binding"/>
    <property type="evidence" value="ECO:0007669"/>
    <property type="project" value="UniProtKB-UniRule"/>
</dbReference>
<dbReference type="AlphaFoldDB" id="G2LEG0"/>
<keyword evidence="9" id="KW-0963">Cytoplasm</keyword>
<keyword evidence="4 9" id="KW-0547">Nucleotide-binding</keyword>
<dbReference type="GO" id="GO:0005829">
    <property type="term" value="C:cytosol"/>
    <property type="evidence" value="ECO:0007669"/>
    <property type="project" value="TreeGrafter"/>
</dbReference>
<dbReference type="NCBIfam" id="NF001756">
    <property type="entry name" value="PRK00484.1"/>
    <property type="match status" value="1"/>
</dbReference>
<dbReference type="HOGENOM" id="CLU_008255_6_0_0"/>
<evidence type="ECO:0000256" key="9">
    <source>
        <dbReference type="HAMAP-Rule" id="MF_00252"/>
    </source>
</evidence>
<dbReference type="InterPro" id="IPR004364">
    <property type="entry name" value="Aa-tRNA-synt_II"/>
</dbReference>
<dbReference type="InterPro" id="IPR018149">
    <property type="entry name" value="Lys-tRNA-synth_II_C"/>
</dbReference>
<evidence type="ECO:0000259" key="11">
    <source>
        <dbReference type="PROSITE" id="PS50862"/>
    </source>
</evidence>
<dbReference type="InterPro" id="IPR044136">
    <property type="entry name" value="Lys-tRNA-ligase_II_N"/>
</dbReference>
<comment type="catalytic activity">
    <reaction evidence="8 9 10">
        <text>tRNA(Lys) + L-lysine + ATP = L-lysyl-tRNA(Lys) + AMP + diphosphate</text>
        <dbReference type="Rhea" id="RHEA:20792"/>
        <dbReference type="Rhea" id="RHEA-COMP:9696"/>
        <dbReference type="Rhea" id="RHEA-COMP:9697"/>
        <dbReference type="ChEBI" id="CHEBI:30616"/>
        <dbReference type="ChEBI" id="CHEBI:32551"/>
        <dbReference type="ChEBI" id="CHEBI:33019"/>
        <dbReference type="ChEBI" id="CHEBI:78442"/>
        <dbReference type="ChEBI" id="CHEBI:78529"/>
        <dbReference type="ChEBI" id="CHEBI:456215"/>
        <dbReference type="EC" id="6.1.1.6"/>
    </reaction>
</comment>
<comment type="similarity">
    <text evidence="1 9">Belongs to the class-II aminoacyl-tRNA synthetase family.</text>
</comment>
<dbReference type="GO" id="GO:0004824">
    <property type="term" value="F:lysine-tRNA ligase activity"/>
    <property type="evidence" value="ECO:0007669"/>
    <property type="project" value="UniProtKB-UniRule"/>
</dbReference>
<evidence type="ECO:0000256" key="8">
    <source>
        <dbReference type="ARBA" id="ARBA00048573"/>
    </source>
</evidence>
<dbReference type="InterPro" id="IPR012340">
    <property type="entry name" value="NA-bd_OB-fold"/>
</dbReference>
<dbReference type="PROSITE" id="PS50862">
    <property type="entry name" value="AA_TRNA_LIGASE_II"/>
    <property type="match status" value="1"/>
</dbReference>
<keyword evidence="9 10" id="KW-0460">Magnesium</keyword>
<dbReference type="Pfam" id="PF01336">
    <property type="entry name" value="tRNA_anti-codon"/>
    <property type="match status" value="1"/>
</dbReference>
<feature type="binding site" evidence="9">
    <location>
        <position position="413"/>
    </location>
    <ligand>
        <name>Mg(2+)</name>
        <dbReference type="ChEBI" id="CHEBI:18420"/>
        <label>2</label>
    </ligand>
</feature>
<dbReference type="NCBIfam" id="TIGR00499">
    <property type="entry name" value="lysS_bact"/>
    <property type="match status" value="1"/>
</dbReference>
<dbReference type="InterPro" id="IPR045864">
    <property type="entry name" value="aa-tRNA-synth_II/BPL/LPL"/>
</dbReference>
<dbReference type="PRINTS" id="PR00982">
    <property type="entry name" value="TRNASYNTHLYS"/>
</dbReference>
<dbReference type="STRING" id="981222.Cabther_A0866"/>
<dbReference type="InterPro" id="IPR002313">
    <property type="entry name" value="Lys-tRNA-ligase_II"/>
</dbReference>
<keyword evidence="7 9" id="KW-0030">Aminoacyl-tRNA synthetase</keyword>
<evidence type="ECO:0000256" key="3">
    <source>
        <dbReference type="ARBA" id="ARBA00022723"/>
    </source>
</evidence>
<feature type="binding site" evidence="9">
    <location>
        <position position="406"/>
    </location>
    <ligand>
        <name>Mg(2+)</name>
        <dbReference type="ChEBI" id="CHEBI:18420"/>
        <label>1</label>
    </ligand>
</feature>
<dbReference type="HAMAP" id="MF_00252">
    <property type="entry name" value="Lys_tRNA_synth_class2"/>
    <property type="match status" value="1"/>
</dbReference>
<comment type="subcellular location">
    <subcellularLocation>
        <location evidence="9">Cytoplasm</location>
    </subcellularLocation>
</comment>
<keyword evidence="6 9" id="KW-0648">Protein biosynthesis</keyword>
<reference evidence="12 13" key="1">
    <citation type="journal article" date="2012" name="Environ. Microbiol.">
        <title>Complete genome of Candidatus Chloracidobacterium thermophilum, a chlorophyll-based photoheterotroph belonging to the phylum Acidobacteria.</title>
        <authorList>
            <person name="Garcia Costas A.M."/>
            <person name="Liu Z."/>
            <person name="Tomsho L.P."/>
            <person name="Schuster S.C."/>
            <person name="Ward D.M."/>
            <person name="Bryant D.A."/>
        </authorList>
    </citation>
    <scope>NUCLEOTIDE SEQUENCE [LARGE SCALE GENOMIC DNA]</scope>
    <source>
        <strain evidence="12 13">B</strain>
    </source>
</reference>
<dbReference type="EC" id="6.1.1.6" evidence="9"/>
<sequence length="512" mass="57977">MEDNEYTRQRRQHLADIAALGFATHPAGYSRTHSVSEIVATYGTYPAEALEQEAIAVRVPGRIQAINLMGKAAFIRFTDGAATLQAYLRRNELPENEWLLFKRLDLGDFIGVAGKLFRTKTGELSVHTEQLTFLTKALLPPPDKHYGLHDIELRYRRRYADLMANRDVRAVFVKRARIIQSIRRFFDARGYLEVETPMLQPIASGATARPFITHHNALDMPLYARIAPELYLKRLIVGGFEKVYEINRNFRNEGLSTRHNPEFTMLEFYEAYATYEDLMTLTEELITEVVAQTCGTETITYNDATISFARPWRRLTMQEAIIAYWPTPDRPQLADLADLDGVTRAMERLHLPVAPTAGYGKRLGELFEHVAEPHLIQPTFITRFPTELSPLARHADDDPNFVDRFELFIGGMECANAFTELNDPDEQRRRFEQQLAARATGDDEAMPLDEDFIRALAYGMPPTAGEGIGIDRLVMLLTNQRSIRDVILFPHLRPESPPAASPPAAAPPPPAP</sequence>
<keyword evidence="5 9" id="KW-0067">ATP-binding</keyword>
<evidence type="ECO:0000313" key="13">
    <source>
        <dbReference type="Proteomes" id="UP000006791"/>
    </source>
</evidence>
<dbReference type="OrthoDB" id="9802326at2"/>
<dbReference type="Gene3D" id="3.30.930.10">
    <property type="entry name" value="Bira Bifunctional Protein, Domain 2"/>
    <property type="match status" value="1"/>
</dbReference>
<dbReference type="PANTHER" id="PTHR42918">
    <property type="entry name" value="LYSYL-TRNA SYNTHETASE"/>
    <property type="match status" value="1"/>
</dbReference>
<dbReference type="GO" id="GO:0000287">
    <property type="term" value="F:magnesium ion binding"/>
    <property type="evidence" value="ECO:0007669"/>
    <property type="project" value="UniProtKB-UniRule"/>
</dbReference>
<comment type="subunit">
    <text evidence="9">Homodimer.</text>
</comment>
<evidence type="ECO:0000256" key="4">
    <source>
        <dbReference type="ARBA" id="ARBA00022741"/>
    </source>
</evidence>
<dbReference type="CDD" id="cd04322">
    <property type="entry name" value="LysRS_N"/>
    <property type="match status" value="1"/>
</dbReference>
<dbReference type="CDD" id="cd00775">
    <property type="entry name" value="LysRS_core"/>
    <property type="match status" value="1"/>
</dbReference>
<dbReference type="RefSeq" id="WP_014099361.1">
    <property type="nucleotide sequence ID" value="NC_016024.1"/>
</dbReference>
<dbReference type="SUPFAM" id="SSF50249">
    <property type="entry name" value="Nucleic acid-binding proteins"/>
    <property type="match status" value="1"/>
</dbReference>
<evidence type="ECO:0000313" key="12">
    <source>
        <dbReference type="EMBL" id="AEP11623.1"/>
    </source>
</evidence>
<feature type="binding site" evidence="9">
    <location>
        <position position="413"/>
    </location>
    <ligand>
        <name>Mg(2+)</name>
        <dbReference type="ChEBI" id="CHEBI:18420"/>
        <label>1</label>
    </ligand>
</feature>
<evidence type="ECO:0000256" key="2">
    <source>
        <dbReference type="ARBA" id="ARBA00022598"/>
    </source>
</evidence>
<keyword evidence="2 9" id="KW-0436">Ligase</keyword>